<reference evidence="3" key="2">
    <citation type="submission" date="2021-01" db="EMBL/GenBank/DDBJ databases">
        <title>Genome Sequencing of Type Strains.</title>
        <authorList>
            <person name="Lemaire J.F."/>
            <person name="Inderbitzin P."/>
            <person name="Collins S.B."/>
            <person name="Wespe N."/>
            <person name="Knight-Connoni V."/>
        </authorList>
    </citation>
    <scope>NUCLEOTIDE SEQUENCE</scope>
    <source>
        <strain evidence="3">DSM 14562</strain>
    </source>
</reference>
<comment type="caution">
    <text evidence="3">The sequence shown here is derived from an EMBL/GenBank/DDBJ whole genome shotgun (WGS) entry which is preliminary data.</text>
</comment>
<accession>A0AA40ZWD7</accession>
<keyword evidence="4" id="KW-1185">Reference proteome</keyword>
<evidence type="ECO:0000313" key="3">
    <source>
        <dbReference type="EMBL" id="MBN3556952.1"/>
    </source>
</evidence>
<evidence type="ECO:0000313" key="4">
    <source>
        <dbReference type="Proteomes" id="UP000584663"/>
    </source>
</evidence>
<dbReference type="AlphaFoldDB" id="A0AA40ZWD7"/>
<sequence>MTGVSALNEQAARRLAALPASSRSYVDPLAAIAASRAREADRVHRLVLGRPRPMPPVDTAGLNKQERKAERNRVSRRHAEQLKSDRQYTGKEATPETLRYVATKTEGGLARLYTTGDINADQLAAAEQIAAAHQRVVGDVTIAIASLEARVDRSPQGDGSFYEALGAVQTEVAYTRWREALEHPAVVLDMIVGGLGFTVAARRNRMAHRRAKRLLIVALDLWPRTLAAARNEVDPATLAAAHAGIL</sequence>
<dbReference type="RefSeq" id="WP_184106845.1">
    <property type="nucleotide sequence ID" value="NZ_JACHNX010000031.1"/>
</dbReference>
<feature type="region of interest" description="Disordered" evidence="1">
    <location>
        <begin position="51"/>
        <end position="91"/>
    </location>
</feature>
<dbReference type="Proteomes" id="UP000704529">
    <property type="component" value="Unassembled WGS sequence"/>
</dbReference>
<evidence type="ECO:0000256" key="1">
    <source>
        <dbReference type="SAM" id="MobiDB-lite"/>
    </source>
</evidence>
<name>A0AA40ZWD7_9SPHN</name>
<dbReference type="EMBL" id="JACHNX010000031">
    <property type="protein sequence ID" value="MBB4611510.1"/>
    <property type="molecule type" value="Genomic_DNA"/>
</dbReference>
<evidence type="ECO:0000313" key="5">
    <source>
        <dbReference type="Proteomes" id="UP000704529"/>
    </source>
</evidence>
<gene>
    <name evidence="2" type="ORF">GGQ89_003758</name>
    <name evidence="3" type="ORF">JYA60_01725</name>
</gene>
<dbReference type="Proteomes" id="UP000584663">
    <property type="component" value="Unassembled WGS sequence"/>
</dbReference>
<feature type="compositionally biased region" description="Basic and acidic residues" evidence="1">
    <location>
        <begin position="64"/>
        <end position="89"/>
    </location>
</feature>
<protein>
    <submittedName>
        <fullName evidence="3">Uncharacterized protein</fullName>
    </submittedName>
</protein>
<reference evidence="2 4" key="1">
    <citation type="submission" date="2020-08" db="EMBL/GenBank/DDBJ databases">
        <title>Genomic Encyclopedia of Type Strains, Phase IV (KMG-IV): sequencing the most valuable type-strain genomes for metagenomic binning, comparative biology and taxonomic classification.</title>
        <authorList>
            <person name="Goeker M."/>
        </authorList>
    </citation>
    <scope>NUCLEOTIDE SEQUENCE [LARGE SCALE GENOMIC DNA]</scope>
    <source>
        <strain evidence="2 4">DSM 14562</strain>
    </source>
</reference>
<organism evidence="3 5">
    <name type="scientific">Sphingomonas yabuuchiae</name>
    <dbReference type="NCBI Taxonomy" id="172044"/>
    <lineage>
        <taxon>Bacteria</taxon>
        <taxon>Pseudomonadati</taxon>
        <taxon>Pseudomonadota</taxon>
        <taxon>Alphaproteobacteria</taxon>
        <taxon>Sphingomonadales</taxon>
        <taxon>Sphingomonadaceae</taxon>
        <taxon>Sphingomonas</taxon>
    </lineage>
</organism>
<dbReference type="EMBL" id="JAFHKU010000090">
    <property type="protein sequence ID" value="MBN3556952.1"/>
    <property type="molecule type" value="Genomic_DNA"/>
</dbReference>
<proteinExistence type="predicted"/>
<evidence type="ECO:0000313" key="2">
    <source>
        <dbReference type="EMBL" id="MBB4611510.1"/>
    </source>
</evidence>